<proteinExistence type="predicted"/>
<dbReference type="InterPro" id="IPR000120">
    <property type="entry name" value="Amidase"/>
</dbReference>
<name>A0ABY7K0G9_9ACTN</name>
<dbReference type="EMBL" id="CP097463">
    <property type="protein sequence ID" value="WAX58344.1"/>
    <property type="molecule type" value="Genomic_DNA"/>
</dbReference>
<evidence type="ECO:0000259" key="1">
    <source>
        <dbReference type="Pfam" id="PF01425"/>
    </source>
</evidence>
<reference evidence="2" key="1">
    <citation type="submission" date="2022-05" db="EMBL/GenBank/DDBJ databases">
        <title>Jatrophihabitans sp. SB3-54 whole genome sequence.</title>
        <authorList>
            <person name="Suh M.K."/>
            <person name="Eom M.K."/>
            <person name="Kim J.S."/>
            <person name="Kim H.S."/>
            <person name="Do H.E."/>
            <person name="Shin Y.K."/>
            <person name="Lee J.-S."/>
        </authorList>
    </citation>
    <scope>NUCLEOTIDE SEQUENCE</scope>
    <source>
        <strain evidence="2">SB3-54</strain>
    </source>
</reference>
<evidence type="ECO:0000313" key="2">
    <source>
        <dbReference type="EMBL" id="WAX58344.1"/>
    </source>
</evidence>
<dbReference type="RefSeq" id="WP_269444892.1">
    <property type="nucleotide sequence ID" value="NZ_CP097463.1"/>
</dbReference>
<dbReference type="Gene3D" id="3.90.1300.10">
    <property type="entry name" value="Amidase signature (AS) domain"/>
    <property type="match status" value="1"/>
</dbReference>
<dbReference type="PANTHER" id="PTHR11895">
    <property type="entry name" value="TRANSAMIDASE"/>
    <property type="match status" value="1"/>
</dbReference>
<dbReference type="InterPro" id="IPR036928">
    <property type="entry name" value="AS_sf"/>
</dbReference>
<dbReference type="Proteomes" id="UP001164693">
    <property type="component" value="Chromosome"/>
</dbReference>
<accession>A0ABY7K0G9</accession>
<dbReference type="Pfam" id="PF01425">
    <property type="entry name" value="Amidase"/>
    <property type="match status" value="1"/>
</dbReference>
<dbReference type="InterPro" id="IPR023631">
    <property type="entry name" value="Amidase_dom"/>
</dbReference>
<keyword evidence="3" id="KW-1185">Reference proteome</keyword>
<evidence type="ECO:0000313" key="3">
    <source>
        <dbReference type="Proteomes" id="UP001164693"/>
    </source>
</evidence>
<organism evidence="2 3">
    <name type="scientific">Jatrophihabitans cynanchi</name>
    <dbReference type="NCBI Taxonomy" id="2944128"/>
    <lineage>
        <taxon>Bacteria</taxon>
        <taxon>Bacillati</taxon>
        <taxon>Actinomycetota</taxon>
        <taxon>Actinomycetes</taxon>
        <taxon>Jatrophihabitantales</taxon>
        <taxon>Jatrophihabitantaceae</taxon>
        <taxon>Jatrophihabitans</taxon>
    </lineage>
</organism>
<dbReference type="SUPFAM" id="SSF75304">
    <property type="entry name" value="Amidase signature (AS) enzymes"/>
    <property type="match status" value="1"/>
</dbReference>
<feature type="domain" description="Amidase" evidence="1">
    <location>
        <begin position="24"/>
        <end position="447"/>
    </location>
</feature>
<protein>
    <submittedName>
        <fullName evidence="2">Amidase</fullName>
    </submittedName>
</protein>
<gene>
    <name evidence="2" type="ORF">M6B22_06155</name>
</gene>
<sequence>MADVPRTIAEAAAQLRAGAVSSSELTAAALRRAKALDPELGAYARRFDDEALAAAERADRELAAGHDRGSLHGIPVAVKDVIASREGPTGAQSRAVEPSCWLGRDAPVVRRLRRAGAVITGKLTTMEFAIGMPDHDAPFPFPRNPWDVNTWPGGSSSGAAIATAAGLIFAGLGTDTGGSIRIPAAFCGVTGLMPTLGRVPTSGVFPLGYSLDRVGPIARSARDCATVLAAIAGPDPSDTSSSTQSVPDFGAQLDRDLVGLRIGVARPDVGTVEQDRAVAPQFEAVANTLAQAGARVQAVRLPYYAEGLAAARITMLVEALTYHRANLAARPDDYAPSTRYVIAQGSLIPAADYVQAQRVRRAVQTALTETFQQVDAVIMPTCATGAPEYSGLLGRVNAIADVMEAVFTTYWNAVAHPVVALPMGFTAAGLPLSVQVAGRPFEEATVLRVADAVQQRTDWHLRVPSPLPVDRHPVAAPKTTAAVAGPDGSAHAAVRSALARMGVSLPDAEKELLANDVGPLAAMVESLRSLDAAEDHTPALEFQTRPSRSRWWCDEPTQ</sequence>
<dbReference type="PANTHER" id="PTHR11895:SF176">
    <property type="entry name" value="AMIDASE AMID-RELATED"/>
    <property type="match status" value="1"/>
</dbReference>